<dbReference type="Gene3D" id="1.50.10.160">
    <property type="match status" value="1"/>
</dbReference>
<dbReference type="GO" id="GO:0000287">
    <property type="term" value="F:magnesium ion binding"/>
    <property type="evidence" value="ECO:0007669"/>
    <property type="project" value="TreeGrafter"/>
</dbReference>
<protein>
    <submittedName>
        <fullName evidence="2">Type B diterpene cyclase</fullName>
    </submittedName>
</protein>
<reference evidence="2" key="1">
    <citation type="journal article" date="2014" name="Int. J. Syst. Evol. Microbiol.">
        <title>Complete genome sequence of Corynebacterium casei LMG S-19264T (=DSM 44701T), isolated from a smear-ripened cheese.</title>
        <authorList>
            <consortium name="US DOE Joint Genome Institute (JGI-PGF)"/>
            <person name="Walter F."/>
            <person name="Albersmeier A."/>
            <person name="Kalinowski J."/>
            <person name="Ruckert C."/>
        </authorList>
    </citation>
    <scope>NUCLEOTIDE SEQUENCE</scope>
    <source>
        <strain evidence="2">JCM 19831</strain>
    </source>
</reference>
<dbReference type="PANTHER" id="PTHR31739">
    <property type="entry name" value="ENT-COPALYL DIPHOSPHATE SYNTHASE, CHLOROPLASTIC"/>
    <property type="match status" value="1"/>
</dbReference>
<organism evidence="2 3">
    <name type="scientific">Dactylosporangium sucinum</name>
    <dbReference type="NCBI Taxonomy" id="1424081"/>
    <lineage>
        <taxon>Bacteria</taxon>
        <taxon>Bacillati</taxon>
        <taxon>Actinomycetota</taxon>
        <taxon>Actinomycetes</taxon>
        <taxon>Micromonosporales</taxon>
        <taxon>Micromonosporaceae</taxon>
        <taxon>Dactylosporangium</taxon>
    </lineage>
</organism>
<dbReference type="GO" id="GO:0016102">
    <property type="term" value="P:diterpenoid biosynthetic process"/>
    <property type="evidence" value="ECO:0007669"/>
    <property type="project" value="TreeGrafter"/>
</dbReference>
<dbReference type="Gene3D" id="1.50.10.20">
    <property type="match status" value="1"/>
</dbReference>
<evidence type="ECO:0000259" key="1">
    <source>
        <dbReference type="Pfam" id="PF13243"/>
    </source>
</evidence>
<dbReference type="Proteomes" id="UP000642070">
    <property type="component" value="Unassembled WGS sequence"/>
</dbReference>
<dbReference type="GO" id="GO:0010333">
    <property type="term" value="F:terpene synthase activity"/>
    <property type="evidence" value="ECO:0007669"/>
    <property type="project" value="InterPro"/>
</dbReference>
<dbReference type="SUPFAM" id="SSF48239">
    <property type="entry name" value="Terpenoid cyclases/Protein prenyltransferases"/>
    <property type="match status" value="1"/>
</dbReference>
<name>A0A917WRP4_9ACTN</name>
<feature type="domain" description="Squalene cyclase C-terminal" evidence="1">
    <location>
        <begin position="366"/>
        <end position="472"/>
    </location>
</feature>
<sequence>MTIEEADKRLTTRAMTDADITASAHDLIAQLTAKPWGQVGPSVYETARLVTAAPWLTGHDRRVQYLLDTQRPDGGWGPPEAYALVPTLSATEALLHTLRRRNAGAPSSGIEAELAGAADRGLQALFGWLQHGALSIPDTPAIDVIVPALVAAINEHLDEVRDAPIRGLDAWSGDRRLGLPPGMNGRRLAAVRHQLAAGAELPAKLRHFLEVLGNAVQDAPGMRPGSPGAVGASPAATVAWLGGPAAAGSAGPAREFLEDVVGWHRGPVPCPIPITVFERAWVLSSLVRAGVPLTVPPALLDELSATVAPAGIAAGAGLPADADTSSVTLYALGKLGRRVAPDSLWAFETEAGFCTWPGEDGFSVTTNAHVLDAFGQYTINGADASPRELAVVDKLSATLPGEQQTDGSWRDRWHASPYYATACCAVALDQFGCGPAAVEAVAAAVDWVLATQRTDGSWGRWSGTAEETAYAMQVLLTTGNPARRAIGEALGQGHTFLAVAFDRQSDPPLWYGKELYLPTAIVRAAVLAALYSTPGQDQTR</sequence>
<dbReference type="InterPro" id="IPR050148">
    <property type="entry name" value="Terpene_synthase-like"/>
</dbReference>
<proteinExistence type="predicted"/>
<accession>A0A917WRP4</accession>
<keyword evidence="3" id="KW-1185">Reference proteome</keyword>
<dbReference type="PANTHER" id="PTHR31739:SF25">
    <property type="entry name" value="(E,E)-GERANYLLINALOOL SYNTHASE"/>
    <property type="match status" value="1"/>
</dbReference>
<dbReference type="EMBL" id="BMPI01000010">
    <property type="protein sequence ID" value="GGM23727.1"/>
    <property type="molecule type" value="Genomic_DNA"/>
</dbReference>
<dbReference type="InterPro" id="IPR008930">
    <property type="entry name" value="Terpenoid_cyclase/PrenylTrfase"/>
</dbReference>
<dbReference type="Pfam" id="PF13243">
    <property type="entry name" value="SQHop_cyclase_C"/>
    <property type="match status" value="1"/>
</dbReference>
<dbReference type="InterPro" id="IPR032696">
    <property type="entry name" value="SQ_cyclase_C"/>
</dbReference>
<comment type="caution">
    <text evidence="2">The sequence shown here is derived from an EMBL/GenBank/DDBJ whole genome shotgun (WGS) entry which is preliminary data.</text>
</comment>
<dbReference type="AlphaFoldDB" id="A0A917WRP4"/>
<evidence type="ECO:0000313" key="3">
    <source>
        <dbReference type="Proteomes" id="UP000642070"/>
    </source>
</evidence>
<dbReference type="RefSeq" id="WP_229834854.1">
    <property type="nucleotide sequence ID" value="NZ_BMPI01000010.1"/>
</dbReference>
<evidence type="ECO:0000313" key="2">
    <source>
        <dbReference type="EMBL" id="GGM23727.1"/>
    </source>
</evidence>
<gene>
    <name evidence="2" type="ORF">GCM10007977_026110</name>
</gene>
<reference evidence="2" key="2">
    <citation type="submission" date="2020-09" db="EMBL/GenBank/DDBJ databases">
        <authorList>
            <person name="Sun Q."/>
            <person name="Ohkuma M."/>
        </authorList>
    </citation>
    <scope>NUCLEOTIDE SEQUENCE</scope>
    <source>
        <strain evidence="2">JCM 19831</strain>
    </source>
</reference>